<sequence>MAFAELKRNVSARLRRCVDHGLPEWVTRHAEERIACATFHRDRSQAAGIPTEATRQDFDKGLKVLGEVDDLLRAFDRHVRRELPGA</sequence>
<dbReference type="EMBL" id="JACHKZ010000010">
    <property type="protein sequence ID" value="MBB6577997.1"/>
    <property type="molecule type" value="Genomic_DNA"/>
</dbReference>
<comment type="caution">
    <text evidence="1">The sequence shown here is derived from an EMBL/GenBank/DDBJ whole genome shotgun (WGS) entry which is preliminary data.</text>
</comment>
<evidence type="ECO:0000313" key="2">
    <source>
        <dbReference type="Proteomes" id="UP000562492"/>
    </source>
</evidence>
<reference evidence="1 2" key="1">
    <citation type="submission" date="2020-08" db="EMBL/GenBank/DDBJ databases">
        <title>Functional genomics of gut bacteria from endangered species of beetles.</title>
        <authorList>
            <person name="Carlos-Shanley C."/>
        </authorList>
    </citation>
    <scope>NUCLEOTIDE SEQUENCE [LARGE SCALE GENOMIC DNA]</scope>
    <source>
        <strain evidence="1 2">S00124</strain>
    </source>
</reference>
<name>A0ABR6RFT4_9BURK</name>
<protein>
    <submittedName>
        <fullName evidence="1">Uncharacterized protein</fullName>
    </submittedName>
</protein>
<organism evidence="1 2">
    <name type="scientific">Comamonas odontotermitis</name>
    <dbReference type="NCBI Taxonomy" id="379895"/>
    <lineage>
        <taxon>Bacteria</taxon>
        <taxon>Pseudomonadati</taxon>
        <taxon>Pseudomonadota</taxon>
        <taxon>Betaproteobacteria</taxon>
        <taxon>Burkholderiales</taxon>
        <taxon>Comamonadaceae</taxon>
        <taxon>Comamonas</taxon>
    </lineage>
</organism>
<accession>A0ABR6RFT4</accession>
<proteinExistence type="predicted"/>
<dbReference type="Proteomes" id="UP000562492">
    <property type="component" value="Unassembled WGS sequence"/>
</dbReference>
<keyword evidence="2" id="KW-1185">Reference proteome</keyword>
<evidence type="ECO:0000313" key="1">
    <source>
        <dbReference type="EMBL" id="MBB6577997.1"/>
    </source>
</evidence>
<gene>
    <name evidence="1" type="ORF">HNP33_002065</name>
</gene>